<dbReference type="EMBL" id="JAGTTL010000026">
    <property type="protein sequence ID" value="KAK6302151.1"/>
    <property type="molecule type" value="Genomic_DNA"/>
</dbReference>
<gene>
    <name evidence="1" type="ORF">J4Q44_G00282040</name>
</gene>
<dbReference type="SUPFAM" id="SSF57302">
    <property type="entry name" value="Snake toxin-like"/>
    <property type="match status" value="1"/>
</dbReference>
<organism evidence="1 2">
    <name type="scientific">Coregonus suidteri</name>
    <dbReference type="NCBI Taxonomy" id="861788"/>
    <lineage>
        <taxon>Eukaryota</taxon>
        <taxon>Metazoa</taxon>
        <taxon>Chordata</taxon>
        <taxon>Craniata</taxon>
        <taxon>Vertebrata</taxon>
        <taxon>Euteleostomi</taxon>
        <taxon>Actinopterygii</taxon>
        <taxon>Neopterygii</taxon>
        <taxon>Teleostei</taxon>
        <taxon>Protacanthopterygii</taxon>
        <taxon>Salmoniformes</taxon>
        <taxon>Salmonidae</taxon>
        <taxon>Coregoninae</taxon>
        <taxon>Coregonus</taxon>
    </lineage>
</organism>
<sequence>MTRQAPRGGLNITLEATVALKCHKCTTINPDHPTCSETDITEVECGISFTHCGRIVFHKPAYGEVRKCVTENECNVKSPKSVVKECCTSDLCN</sequence>
<evidence type="ECO:0000313" key="1">
    <source>
        <dbReference type="EMBL" id="KAK6302151.1"/>
    </source>
</evidence>
<proteinExistence type="predicted"/>
<accession>A0AAN8QKI5</accession>
<dbReference type="InterPro" id="IPR045860">
    <property type="entry name" value="Snake_toxin-like_sf"/>
</dbReference>
<dbReference type="Gene3D" id="2.10.60.10">
    <property type="entry name" value="CD59"/>
    <property type="match status" value="1"/>
</dbReference>
<keyword evidence="2" id="KW-1185">Reference proteome</keyword>
<evidence type="ECO:0000313" key="2">
    <source>
        <dbReference type="Proteomes" id="UP001356427"/>
    </source>
</evidence>
<reference evidence="1 2" key="1">
    <citation type="submission" date="2021-04" db="EMBL/GenBank/DDBJ databases">
        <authorList>
            <person name="De Guttry C."/>
            <person name="Zahm M."/>
            <person name="Klopp C."/>
            <person name="Cabau C."/>
            <person name="Louis A."/>
            <person name="Berthelot C."/>
            <person name="Parey E."/>
            <person name="Roest Crollius H."/>
            <person name="Montfort J."/>
            <person name="Robinson-Rechavi M."/>
            <person name="Bucao C."/>
            <person name="Bouchez O."/>
            <person name="Gislard M."/>
            <person name="Lluch J."/>
            <person name="Milhes M."/>
            <person name="Lampietro C."/>
            <person name="Lopez Roques C."/>
            <person name="Donnadieu C."/>
            <person name="Braasch I."/>
            <person name="Desvignes T."/>
            <person name="Postlethwait J."/>
            <person name="Bobe J."/>
            <person name="Wedekind C."/>
            <person name="Guiguen Y."/>
        </authorList>
    </citation>
    <scope>NUCLEOTIDE SEQUENCE [LARGE SCALE GENOMIC DNA]</scope>
    <source>
        <strain evidence="1">Cs_M1</strain>
        <tissue evidence="1">Blood</tissue>
    </source>
</reference>
<dbReference type="Proteomes" id="UP001356427">
    <property type="component" value="Unassembled WGS sequence"/>
</dbReference>
<dbReference type="AlphaFoldDB" id="A0AAN8QKI5"/>
<comment type="caution">
    <text evidence="1">The sequence shown here is derived from an EMBL/GenBank/DDBJ whole genome shotgun (WGS) entry which is preliminary data.</text>
</comment>
<protein>
    <submittedName>
        <fullName evidence="1">Uncharacterized protein</fullName>
    </submittedName>
</protein>
<name>A0AAN8QKI5_9TELE</name>